<dbReference type="InterPro" id="IPR009053">
    <property type="entry name" value="Prefoldin"/>
</dbReference>
<dbReference type="Proteomes" id="UP000007800">
    <property type="component" value="Unassembled WGS sequence"/>
</dbReference>
<gene>
    <name evidence="4" type="ORF">Pmar_PMAR017422</name>
</gene>
<dbReference type="SUPFAM" id="SSF46579">
    <property type="entry name" value="Prefoldin"/>
    <property type="match status" value="1"/>
</dbReference>
<dbReference type="EMBL" id="GG675408">
    <property type="protein sequence ID" value="EER13248.1"/>
    <property type="molecule type" value="Genomic_DNA"/>
</dbReference>
<feature type="compositionally biased region" description="Basic and acidic residues" evidence="3">
    <location>
        <begin position="122"/>
        <end position="132"/>
    </location>
</feature>
<accession>C5KQJ5</accession>
<dbReference type="GeneID" id="9057210"/>
<evidence type="ECO:0000256" key="3">
    <source>
        <dbReference type="SAM" id="MobiDB-lite"/>
    </source>
</evidence>
<dbReference type="CDD" id="cd23163">
    <property type="entry name" value="Prefoldin_2"/>
    <property type="match status" value="1"/>
</dbReference>
<dbReference type="InParanoid" id="C5KQJ5"/>
<dbReference type="AlphaFoldDB" id="C5KQJ5"/>
<feature type="region of interest" description="Disordered" evidence="3">
    <location>
        <begin position="111"/>
        <end position="145"/>
    </location>
</feature>
<evidence type="ECO:0000256" key="1">
    <source>
        <dbReference type="ARBA" id="ARBA00008045"/>
    </source>
</evidence>
<dbReference type="OMA" id="TNDLREH"/>
<organism evidence="5">
    <name type="scientific">Perkinsus marinus (strain ATCC 50983 / TXsc)</name>
    <dbReference type="NCBI Taxonomy" id="423536"/>
    <lineage>
        <taxon>Eukaryota</taxon>
        <taxon>Sar</taxon>
        <taxon>Alveolata</taxon>
        <taxon>Perkinsozoa</taxon>
        <taxon>Perkinsea</taxon>
        <taxon>Perkinsida</taxon>
        <taxon>Perkinsidae</taxon>
        <taxon>Perkinsus</taxon>
    </lineage>
</organism>
<sequence length="145" mass="15995">MARVEGESGLTAKEVQSKVQQLDRERSAIVSKIAELEQESKEHGLVLGAFDKVPEDRRCYRLVGGVLVERAVKDFRPVVEDNKGRMEEALKSLSDMLSEKTKTMEELIEKYGTPGLPPANTDKMHEVNKTEEAQSAAAPSVGVLV</sequence>
<evidence type="ECO:0000313" key="4">
    <source>
        <dbReference type="EMBL" id="EER13248.1"/>
    </source>
</evidence>
<reference evidence="4 5" key="1">
    <citation type="submission" date="2008-07" db="EMBL/GenBank/DDBJ databases">
        <authorList>
            <person name="El-Sayed N."/>
            <person name="Caler E."/>
            <person name="Inman J."/>
            <person name="Amedeo P."/>
            <person name="Hass B."/>
            <person name="Wortman J."/>
        </authorList>
    </citation>
    <scope>NUCLEOTIDE SEQUENCE [LARGE SCALE GENOMIC DNA]</scope>
    <source>
        <strain evidence="5">ATCC 50983 / TXsc</strain>
    </source>
</reference>
<dbReference type="GO" id="GO:0016272">
    <property type="term" value="C:prefoldin complex"/>
    <property type="evidence" value="ECO:0007669"/>
    <property type="project" value="InterPro"/>
</dbReference>
<dbReference type="PANTHER" id="PTHR13303">
    <property type="entry name" value="PREFOLDIN SUBUNIT 2"/>
    <property type="match status" value="1"/>
</dbReference>
<dbReference type="GO" id="GO:0051082">
    <property type="term" value="F:unfolded protein binding"/>
    <property type="evidence" value="ECO:0007669"/>
    <property type="project" value="InterPro"/>
</dbReference>
<keyword evidence="5" id="KW-1185">Reference proteome</keyword>
<name>C5KQJ5_PERM5</name>
<dbReference type="OrthoDB" id="29646at2759"/>
<keyword evidence="2" id="KW-0143">Chaperone</keyword>
<dbReference type="InterPro" id="IPR002777">
    <property type="entry name" value="PFD_beta-like"/>
</dbReference>
<dbReference type="Gene3D" id="1.10.287.370">
    <property type="match status" value="1"/>
</dbReference>
<protein>
    <submittedName>
        <fullName evidence="4">Prefoldin subunit, putative</fullName>
    </submittedName>
</protein>
<dbReference type="GO" id="GO:0006457">
    <property type="term" value="P:protein folding"/>
    <property type="evidence" value="ECO:0007669"/>
    <property type="project" value="InterPro"/>
</dbReference>
<comment type="similarity">
    <text evidence="1">Belongs to the prefoldin subunit beta family.</text>
</comment>
<dbReference type="InterPro" id="IPR027235">
    <property type="entry name" value="PFD2"/>
</dbReference>
<evidence type="ECO:0000256" key="2">
    <source>
        <dbReference type="ARBA" id="ARBA00023186"/>
    </source>
</evidence>
<dbReference type="FunCoup" id="C5KQJ5">
    <property type="interactions" value="671"/>
</dbReference>
<dbReference type="RefSeq" id="XP_002781453.1">
    <property type="nucleotide sequence ID" value="XM_002781407.1"/>
</dbReference>
<proteinExistence type="inferred from homology"/>
<dbReference type="Pfam" id="PF01920">
    <property type="entry name" value="Prefoldin_2"/>
    <property type="match status" value="1"/>
</dbReference>
<evidence type="ECO:0000313" key="5">
    <source>
        <dbReference type="Proteomes" id="UP000007800"/>
    </source>
</evidence>